<evidence type="ECO:0000313" key="2">
    <source>
        <dbReference type="Proteomes" id="UP000058305"/>
    </source>
</evidence>
<gene>
    <name evidence="1" type="ORF">AWU67_16520</name>
</gene>
<reference evidence="2" key="2">
    <citation type="submission" date="2016-01" db="EMBL/GenBank/DDBJ databases">
        <title>First complete genome sequence of a species in the genus Microterricola, an extremophilic cold active enzyme producing strain ERGS5:02 isolated from Sikkim Himalaya.</title>
        <authorList>
            <person name="Kumar R."/>
            <person name="Singh D."/>
            <person name="Swarnkar M.K."/>
        </authorList>
    </citation>
    <scope>NUCLEOTIDE SEQUENCE [LARGE SCALE GENOMIC DNA]</scope>
    <source>
        <strain evidence="2">ERGS5:02</strain>
    </source>
</reference>
<keyword evidence="2" id="KW-1185">Reference proteome</keyword>
<organism evidence="1 2">
    <name type="scientific">Microterricola viridarii</name>
    <dbReference type="NCBI Taxonomy" id="412690"/>
    <lineage>
        <taxon>Bacteria</taxon>
        <taxon>Bacillati</taxon>
        <taxon>Actinomycetota</taxon>
        <taxon>Actinomycetes</taxon>
        <taxon>Micrococcales</taxon>
        <taxon>Microbacteriaceae</taxon>
        <taxon>Microterricola</taxon>
    </lineage>
</organism>
<dbReference type="AlphaFoldDB" id="A0A109QZ50"/>
<dbReference type="RefSeq" id="WP_067231638.1">
    <property type="nucleotide sequence ID" value="NZ_CP014145.1"/>
</dbReference>
<proteinExistence type="predicted"/>
<accession>A0A109QZ50</accession>
<reference evidence="1 2" key="1">
    <citation type="journal article" date="2016" name="J. Biotechnol.">
        <title>First complete genome sequence of a species in the genus Microterricola, an extremophilic cold active enzyme producing bacterial strain ERGS5:02 isolated from Sikkim Himalaya.</title>
        <authorList>
            <person name="Himanshu"/>
            <person name="Swarnkar M.K."/>
            <person name="Singh D."/>
            <person name="Kumar R."/>
        </authorList>
    </citation>
    <scope>NUCLEOTIDE SEQUENCE [LARGE SCALE GENOMIC DNA]</scope>
    <source>
        <strain evidence="1 2">ERGS5:02</strain>
    </source>
</reference>
<dbReference type="EMBL" id="CP014145">
    <property type="protein sequence ID" value="AMB60195.1"/>
    <property type="molecule type" value="Genomic_DNA"/>
</dbReference>
<evidence type="ECO:0000313" key="1">
    <source>
        <dbReference type="EMBL" id="AMB60195.1"/>
    </source>
</evidence>
<dbReference type="KEGG" id="mvd:AWU67_16520"/>
<dbReference type="Proteomes" id="UP000058305">
    <property type="component" value="Chromosome"/>
</dbReference>
<evidence type="ECO:0008006" key="3">
    <source>
        <dbReference type="Google" id="ProtNLM"/>
    </source>
</evidence>
<sequence>MARSKNDGTGGKLAGLFDRLNRKLVPYIGPPPLGPYNETPPAVPAPRLCPLCGVAMDEHEIDRSGERTQLYCPPRAQA</sequence>
<name>A0A109QZ50_9MICO</name>
<protein>
    <recommendedName>
        <fullName evidence="3">Type IV secretion protein Rhs</fullName>
    </recommendedName>
</protein>
<dbReference type="OrthoDB" id="4981253at2"/>